<dbReference type="InParanoid" id="Q5KNJ0"/>
<dbReference type="InterPro" id="IPR058841">
    <property type="entry name" value="HTH_76"/>
</dbReference>
<reference evidence="4 5" key="1">
    <citation type="journal article" date="2005" name="Science">
        <title>The genome of the basidiomycetous yeast and human pathogen Cryptococcus neoformans.</title>
        <authorList>
            <person name="Loftus B.J."/>
            <person name="Fung E."/>
            <person name="Roncaglia P."/>
            <person name="Rowley D."/>
            <person name="Amedeo P."/>
            <person name="Bruno D."/>
            <person name="Vamathevan J."/>
            <person name="Miranda M."/>
            <person name="Anderson I.J."/>
            <person name="Fraser J.A."/>
            <person name="Allen J.E."/>
            <person name="Bosdet I.E."/>
            <person name="Brent M.R."/>
            <person name="Chiu R."/>
            <person name="Doering T.L."/>
            <person name="Donlin M.J."/>
            <person name="D'Souza C.A."/>
            <person name="Fox D.S."/>
            <person name="Grinberg V."/>
            <person name="Fu J."/>
            <person name="Fukushima M."/>
            <person name="Haas B.J."/>
            <person name="Huang J.C."/>
            <person name="Janbon G."/>
            <person name="Jones S.J."/>
            <person name="Koo H.L."/>
            <person name="Krzywinski M.I."/>
            <person name="Kwon-Chung J.K."/>
            <person name="Lengeler K.B."/>
            <person name="Maiti R."/>
            <person name="Marra M.A."/>
            <person name="Marra R.E."/>
            <person name="Mathewson C.A."/>
            <person name="Mitchell T.G."/>
            <person name="Pertea M."/>
            <person name="Riggs F.R."/>
            <person name="Salzberg S.L."/>
            <person name="Schein J.E."/>
            <person name="Shvartsbeyn A."/>
            <person name="Shin H."/>
            <person name="Shumway M."/>
            <person name="Specht C.A."/>
            <person name="Suh B.B."/>
            <person name="Tenney A."/>
            <person name="Utterback T.R."/>
            <person name="Wickes B.L."/>
            <person name="Wortman J.R."/>
            <person name="Wye N.H."/>
            <person name="Kronstad J.W."/>
            <person name="Lodge J.K."/>
            <person name="Heitman J."/>
            <person name="Davis R.W."/>
            <person name="Fraser C.M."/>
            <person name="Hyman R.W."/>
        </authorList>
    </citation>
    <scope>NUCLEOTIDE SEQUENCE [LARGE SCALE GENOMIC DNA]</scope>
    <source>
        <strain evidence="5">JEC21 / ATCC MYA-565</strain>
    </source>
</reference>
<dbReference type="InterPro" id="IPR040554">
    <property type="entry name" value="KPWE_PEX14_dom"/>
</dbReference>
<sequence length="241" mass="26467">MDIPKGGESSNSGLSQSRSNQSVFEEFESYPFNNDPEFRAGLPTVISAIRGKKLHPSSIDEMLSRAQWFYFTRKKNISLPWESYARHSQMYQCGANTNSSGSSIAQLDTLAEARRMLTAKGETGQQGMSFEMLVRLIKEGKADHVETTPVPDELNEGIPSQPIMTKRPKPWERPSVQAGDPGDMMPPPPVVSDTGISTSSTSKSITPSIVTNSSSTTNTEGLYHSYGQMSEEDMALIFGDM</sequence>
<feature type="domain" description="Peroxisomal membrane protein PEX14-like KPWE" evidence="2">
    <location>
        <begin position="126"/>
        <end position="173"/>
    </location>
</feature>
<dbReference type="KEGG" id="cne:CNA06320"/>
<dbReference type="Pfam" id="PF17733">
    <property type="entry name" value="KPWE_dom"/>
    <property type="match status" value="1"/>
</dbReference>
<dbReference type="PaxDb" id="214684-Q5KNJ0"/>
<evidence type="ECO:0000313" key="4">
    <source>
        <dbReference type="EMBL" id="AAW41397.1"/>
    </source>
</evidence>
<gene>
    <name evidence="4" type="ordered locus">CNA06320</name>
</gene>
<dbReference type="eggNOG" id="ENOG502S7YV">
    <property type="taxonomic scope" value="Eukaryota"/>
</dbReference>
<feature type="domain" description="PEX14-like helix-turn-helix" evidence="3">
    <location>
        <begin position="22"/>
        <end position="89"/>
    </location>
</feature>
<dbReference type="OrthoDB" id="9936937at2759"/>
<dbReference type="Proteomes" id="UP000002149">
    <property type="component" value="Chromosome 1"/>
</dbReference>
<dbReference type="GeneID" id="3253919"/>
<organism evidence="4 5">
    <name type="scientific">Cryptococcus deneoformans (strain JEC21 / ATCC MYA-565)</name>
    <name type="common">Cryptococcus neoformans var. neoformans serotype D</name>
    <dbReference type="NCBI Taxonomy" id="214684"/>
    <lineage>
        <taxon>Eukaryota</taxon>
        <taxon>Fungi</taxon>
        <taxon>Dikarya</taxon>
        <taxon>Basidiomycota</taxon>
        <taxon>Agaricomycotina</taxon>
        <taxon>Tremellomycetes</taxon>
        <taxon>Tremellales</taxon>
        <taxon>Cryptococcaceae</taxon>
        <taxon>Cryptococcus</taxon>
        <taxon>Cryptococcus neoformans species complex</taxon>
    </lineage>
</organism>
<name>Q5KNJ0_CRYD1</name>
<feature type="compositionally biased region" description="Low complexity" evidence="1">
    <location>
        <begin position="191"/>
        <end position="216"/>
    </location>
</feature>
<dbReference type="AlphaFoldDB" id="Q5KNJ0"/>
<feature type="region of interest" description="Disordered" evidence="1">
    <location>
        <begin position="147"/>
        <end position="216"/>
    </location>
</feature>
<evidence type="ECO:0000256" key="1">
    <source>
        <dbReference type="SAM" id="MobiDB-lite"/>
    </source>
</evidence>
<dbReference type="HOGENOM" id="CLU_1107071_0_0_1"/>
<dbReference type="STRING" id="214684.Q5KNJ0"/>
<evidence type="ECO:0000259" key="3">
    <source>
        <dbReference type="Pfam" id="PF25871"/>
    </source>
</evidence>
<dbReference type="PANTHER" id="PTHR36855">
    <property type="entry name" value="CHROMOSOME 10, WHOLE GENOME SHOTGUN SEQUENCE"/>
    <property type="match status" value="1"/>
</dbReference>
<accession>Q5KNJ0</accession>
<dbReference type="RefSeq" id="XP_024512081.1">
    <property type="nucleotide sequence ID" value="XM_024656339.1"/>
</dbReference>
<dbReference type="Pfam" id="PF25871">
    <property type="entry name" value="HTH_76"/>
    <property type="match status" value="1"/>
</dbReference>
<dbReference type="EMBL" id="AE017341">
    <property type="protein sequence ID" value="AAW41397.1"/>
    <property type="molecule type" value="Genomic_DNA"/>
</dbReference>
<evidence type="ECO:0000313" key="5">
    <source>
        <dbReference type="Proteomes" id="UP000002149"/>
    </source>
</evidence>
<keyword evidence="5" id="KW-1185">Reference proteome</keyword>
<evidence type="ECO:0000259" key="2">
    <source>
        <dbReference type="Pfam" id="PF17733"/>
    </source>
</evidence>
<protein>
    <submittedName>
        <fullName evidence="4">Expressed protein</fullName>
    </submittedName>
</protein>
<proteinExistence type="predicted"/>
<dbReference type="PANTHER" id="PTHR36855:SF1">
    <property type="entry name" value="PEROXISOME MEMBRANE ANCHOR PROTEIN PEX14P N-TERMINAL DOMAIN-CONTAINING PROTEIN"/>
    <property type="match status" value="1"/>
</dbReference>
<dbReference type="VEuPathDB" id="FungiDB:CNA06320"/>